<accession>A0A7L2HY45</accession>
<name>A0A7L2HY45_SAGSE</name>
<evidence type="ECO:0000256" key="4">
    <source>
        <dbReference type="ARBA" id="ARBA00022759"/>
    </source>
</evidence>
<evidence type="ECO:0000256" key="6">
    <source>
        <dbReference type="ARBA" id="ARBA00022918"/>
    </source>
</evidence>
<dbReference type="InterPro" id="IPR002156">
    <property type="entry name" value="RNaseH_domain"/>
</dbReference>
<protein>
    <submittedName>
        <fullName evidence="8">POK19 protein</fullName>
    </submittedName>
</protein>
<dbReference type="InterPro" id="IPR012337">
    <property type="entry name" value="RNaseH-like_sf"/>
</dbReference>
<dbReference type="Pfam" id="PF00075">
    <property type="entry name" value="RNase_H"/>
    <property type="match status" value="1"/>
</dbReference>
<dbReference type="GO" id="GO:0035613">
    <property type="term" value="F:RNA stem-loop binding"/>
    <property type="evidence" value="ECO:0007669"/>
    <property type="project" value="TreeGrafter"/>
</dbReference>
<dbReference type="Proteomes" id="UP000539599">
    <property type="component" value="Unassembled WGS sequence"/>
</dbReference>
<comment type="caution">
    <text evidence="8">The sequence shown here is derived from an EMBL/GenBank/DDBJ whole genome shotgun (WGS) entry which is preliminary data.</text>
</comment>
<keyword evidence="9" id="KW-1185">Reference proteome</keyword>
<feature type="non-terminal residue" evidence="8">
    <location>
        <position position="1"/>
    </location>
</feature>
<keyword evidence="5" id="KW-0378">Hydrolase</keyword>
<feature type="domain" description="RNase H type-1" evidence="7">
    <location>
        <begin position="16"/>
        <end position="110"/>
    </location>
</feature>
<dbReference type="GO" id="GO:0003964">
    <property type="term" value="F:RNA-directed DNA polymerase activity"/>
    <property type="evidence" value="ECO:0007669"/>
    <property type="project" value="UniProtKB-KW"/>
</dbReference>
<gene>
    <name evidence="8" type="primary">Ervk19</name>
    <name evidence="8" type="ORF">SAGSER_R14173</name>
</gene>
<evidence type="ECO:0000256" key="5">
    <source>
        <dbReference type="ARBA" id="ARBA00022801"/>
    </source>
</evidence>
<dbReference type="PANTHER" id="PTHR41694">
    <property type="entry name" value="ENDOGENOUS RETROVIRUS GROUP K MEMBER POL PROTEIN"/>
    <property type="match status" value="1"/>
</dbReference>
<feature type="non-terminal residue" evidence="8">
    <location>
        <position position="110"/>
    </location>
</feature>
<proteinExistence type="predicted"/>
<evidence type="ECO:0000259" key="7">
    <source>
        <dbReference type="PROSITE" id="PS50879"/>
    </source>
</evidence>
<keyword evidence="3" id="KW-0540">Nuclease</keyword>
<reference evidence="8 9" key="1">
    <citation type="submission" date="2019-09" db="EMBL/GenBank/DDBJ databases">
        <title>Bird 10,000 Genomes (B10K) Project - Family phase.</title>
        <authorList>
            <person name="Zhang G."/>
        </authorList>
    </citation>
    <scope>NUCLEOTIDE SEQUENCE [LARGE SCALE GENOMIC DNA]</scope>
    <source>
        <strain evidence="8">B10K-DU-011-38</strain>
        <tissue evidence="8">Muscle</tissue>
    </source>
</reference>
<evidence type="ECO:0000256" key="3">
    <source>
        <dbReference type="ARBA" id="ARBA00022722"/>
    </source>
</evidence>
<evidence type="ECO:0000313" key="8">
    <source>
        <dbReference type="EMBL" id="NXR04288.1"/>
    </source>
</evidence>
<sequence>KKNCWIEKPKVQQTPLGDGLVVYTDAGKRQRQAGCVWNHNGQWQKKLIQGQAGDTLQTLELTAVVWALINSLDTPINIITDSLYVAGIVPRIQDALLRDTANPRLGQLFL</sequence>
<dbReference type="AlphaFoldDB" id="A0A7L2HY45"/>
<keyword evidence="6" id="KW-0695">RNA-directed DNA polymerase</keyword>
<dbReference type="GO" id="GO:0004523">
    <property type="term" value="F:RNA-DNA hybrid ribonuclease activity"/>
    <property type="evidence" value="ECO:0007669"/>
    <property type="project" value="InterPro"/>
</dbReference>
<dbReference type="Gene3D" id="3.30.420.10">
    <property type="entry name" value="Ribonuclease H-like superfamily/Ribonuclease H"/>
    <property type="match status" value="1"/>
</dbReference>
<dbReference type="EMBL" id="VWYJ01031057">
    <property type="protein sequence ID" value="NXR04288.1"/>
    <property type="molecule type" value="Genomic_DNA"/>
</dbReference>
<evidence type="ECO:0000256" key="2">
    <source>
        <dbReference type="ARBA" id="ARBA00022695"/>
    </source>
</evidence>
<evidence type="ECO:0000256" key="1">
    <source>
        <dbReference type="ARBA" id="ARBA00022679"/>
    </source>
</evidence>
<keyword evidence="4" id="KW-0255">Endonuclease</keyword>
<evidence type="ECO:0000313" key="9">
    <source>
        <dbReference type="Proteomes" id="UP000539599"/>
    </source>
</evidence>
<keyword evidence="2" id="KW-0548">Nucleotidyltransferase</keyword>
<dbReference type="PROSITE" id="PS50879">
    <property type="entry name" value="RNASE_H_1"/>
    <property type="match status" value="1"/>
</dbReference>
<organism evidence="8 9">
    <name type="scientific">Sagittarius serpentarius</name>
    <name type="common">Secretary bird</name>
    <dbReference type="NCBI Taxonomy" id="56258"/>
    <lineage>
        <taxon>Eukaryota</taxon>
        <taxon>Metazoa</taxon>
        <taxon>Chordata</taxon>
        <taxon>Craniata</taxon>
        <taxon>Vertebrata</taxon>
        <taxon>Euteleostomi</taxon>
        <taxon>Archelosauria</taxon>
        <taxon>Archosauria</taxon>
        <taxon>Dinosauria</taxon>
        <taxon>Saurischia</taxon>
        <taxon>Theropoda</taxon>
        <taxon>Coelurosauria</taxon>
        <taxon>Aves</taxon>
        <taxon>Neognathae</taxon>
        <taxon>Neoaves</taxon>
        <taxon>Telluraves</taxon>
        <taxon>Accipitrimorphae</taxon>
        <taxon>Accipitriformes</taxon>
        <taxon>Sagittariidae</taxon>
        <taxon>Sagittarius</taxon>
    </lineage>
</organism>
<dbReference type="SUPFAM" id="SSF53098">
    <property type="entry name" value="Ribonuclease H-like"/>
    <property type="match status" value="1"/>
</dbReference>
<keyword evidence="1" id="KW-0808">Transferase</keyword>
<dbReference type="InterPro" id="IPR036397">
    <property type="entry name" value="RNaseH_sf"/>
</dbReference>
<dbReference type="PANTHER" id="PTHR41694:SF3">
    <property type="entry name" value="RNA-DIRECTED DNA POLYMERASE-RELATED"/>
    <property type="match status" value="1"/>
</dbReference>